<dbReference type="EMBL" id="CAJNOK010002358">
    <property type="protein sequence ID" value="CAF0856536.1"/>
    <property type="molecule type" value="Genomic_DNA"/>
</dbReference>
<proteinExistence type="predicted"/>
<organism evidence="3 4">
    <name type="scientific">Didymodactylos carnosus</name>
    <dbReference type="NCBI Taxonomy" id="1234261"/>
    <lineage>
        <taxon>Eukaryota</taxon>
        <taxon>Metazoa</taxon>
        <taxon>Spiralia</taxon>
        <taxon>Gnathifera</taxon>
        <taxon>Rotifera</taxon>
        <taxon>Eurotatoria</taxon>
        <taxon>Bdelloidea</taxon>
        <taxon>Philodinida</taxon>
        <taxon>Philodinidae</taxon>
        <taxon>Didymodactylos</taxon>
    </lineage>
</organism>
<dbReference type="EMBL" id="CAJOBA010002358">
    <property type="protein sequence ID" value="CAF3641570.1"/>
    <property type="molecule type" value="Genomic_DNA"/>
</dbReference>
<dbReference type="Proteomes" id="UP000682733">
    <property type="component" value="Unassembled WGS sequence"/>
</dbReference>
<dbReference type="Proteomes" id="UP000677228">
    <property type="component" value="Unassembled WGS sequence"/>
</dbReference>
<accession>A0A8S2HFW0</accession>
<evidence type="ECO:0000313" key="3">
    <source>
        <dbReference type="EMBL" id="CAF3641570.1"/>
    </source>
</evidence>
<feature type="compositionally biased region" description="Low complexity" evidence="1">
    <location>
        <begin position="132"/>
        <end position="149"/>
    </location>
</feature>
<sequence>MRDHCRTAWVRRAVMLTTNETVNRSLSTSAAVARAVTVCGEAKEAIGSDDVDEGDDVTLTKSPLKCYVCDSNVDGQECLLSSYRFKQECKSNENLCSKVEQTRSNDWNKFKELLTQYPVVPSWLSSTMATVTSTSPSSNETNSTTNDNNHAIEDKKLPTSLQRQTEITTEDNSIVLRTVSPQLNQEQLNQLKRGFQKIPKFNGKDPSQWLDQLLFSIDQLFLGFDTLEQLCLDTDALKLQNVGLTLEGDARVWFYSHKSKMIDFDSFIQVFCEKYSSVMSLTTINIDSKDINATLGDKQPQREQKISAATTSASLETMKNPSFSQLHDSINPQLSNSIISQLQNTTVSQFHRVTNPGISTPNTQLATVIPTSTTATSTSLVIDNKPTAIESSSTSAHHWSASSTSQFQVSSYPSSIHLETMV</sequence>
<comment type="caution">
    <text evidence="3">The sequence shown here is derived from an EMBL/GenBank/DDBJ whole genome shotgun (WGS) entry which is preliminary data.</text>
</comment>
<gene>
    <name evidence="2" type="ORF">OVA965_LOCUS7415</name>
    <name evidence="3" type="ORF">TMI583_LOCUS7410</name>
</gene>
<dbReference type="AlphaFoldDB" id="A0A8S2HFW0"/>
<reference evidence="3" key="1">
    <citation type="submission" date="2021-02" db="EMBL/GenBank/DDBJ databases">
        <authorList>
            <person name="Nowell W R."/>
        </authorList>
    </citation>
    <scope>NUCLEOTIDE SEQUENCE</scope>
</reference>
<dbReference type="CDD" id="cd00117">
    <property type="entry name" value="TFP"/>
    <property type="match status" value="1"/>
</dbReference>
<evidence type="ECO:0000256" key="1">
    <source>
        <dbReference type="SAM" id="MobiDB-lite"/>
    </source>
</evidence>
<evidence type="ECO:0000313" key="4">
    <source>
        <dbReference type="Proteomes" id="UP000682733"/>
    </source>
</evidence>
<evidence type="ECO:0000313" key="2">
    <source>
        <dbReference type="EMBL" id="CAF0856536.1"/>
    </source>
</evidence>
<protein>
    <submittedName>
        <fullName evidence="3">Uncharacterized protein</fullName>
    </submittedName>
</protein>
<name>A0A8S2HFW0_9BILA</name>
<feature type="region of interest" description="Disordered" evidence="1">
    <location>
        <begin position="131"/>
        <end position="153"/>
    </location>
</feature>